<evidence type="ECO:0000256" key="6">
    <source>
        <dbReference type="RuleBase" id="RU367044"/>
    </source>
</evidence>
<dbReference type="PANTHER" id="PTHR31232:SF43">
    <property type="entry name" value="S-PROTEIN HOMOLOG 29-RELATED"/>
    <property type="match status" value="1"/>
</dbReference>
<feature type="chain" id="PRO_5025096490" description="S-protein homolog" evidence="6">
    <location>
        <begin position="24"/>
        <end position="180"/>
    </location>
</feature>
<dbReference type="AlphaFoldDB" id="A0A2I0IUA9"/>
<evidence type="ECO:0000256" key="2">
    <source>
        <dbReference type="ARBA" id="ARBA00005581"/>
    </source>
</evidence>
<sequence length="180" mass="19910">MSLVNGNSFLLELVLSWVVLGEATTVPTSADDNKVSLIPKIKVEIFNYLPDGANLNIHCKSGDDDLGNQVVRSGEIYSFQFRVNFWGTTLFFCGASWQGGQVEFDIFRVKRDITLGRCYDLCRVAVVIIKAQGVWRVECILALGAMTPSGKIRLRCVDCWLKTISKPPLRPGLCPLAPEG</sequence>
<dbReference type="GO" id="GO:0060320">
    <property type="term" value="P:rejection of self pollen"/>
    <property type="evidence" value="ECO:0007669"/>
    <property type="project" value="UniProtKB-KW"/>
</dbReference>
<comment type="similarity">
    <text evidence="2 6">Belongs to the plant self-incompatibility (S1) protein family.</text>
</comment>
<comment type="caution">
    <text evidence="7">The sequence shown here is derived from an EMBL/GenBank/DDBJ whole genome shotgun (WGS) entry which is preliminary data.</text>
</comment>
<evidence type="ECO:0000256" key="3">
    <source>
        <dbReference type="ARBA" id="ARBA00022471"/>
    </source>
</evidence>
<evidence type="ECO:0000256" key="5">
    <source>
        <dbReference type="ARBA" id="ARBA00022729"/>
    </source>
</evidence>
<keyword evidence="3 6" id="KW-0713">Self-incompatibility</keyword>
<keyword evidence="5 6" id="KW-0732">Signal</keyword>
<reference evidence="7 8" key="1">
    <citation type="submission" date="2017-11" db="EMBL/GenBank/DDBJ databases">
        <title>De-novo sequencing of pomegranate (Punica granatum L.) genome.</title>
        <authorList>
            <person name="Akparov Z."/>
            <person name="Amiraslanov A."/>
            <person name="Hajiyeva S."/>
            <person name="Abbasov M."/>
            <person name="Kaur K."/>
            <person name="Hamwieh A."/>
            <person name="Solovyev V."/>
            <person name="Salamov A."/>
            <person name="Braich B."/>
            <person name="Kosarev P."/>
            <person name="Mahmoud A."/>
            <person name="Hajiyev E."/>
            <person name="Babayeva S."/>
            <person name="Izzatullayeva V."/>
            <person name="Mammadov A."/>
            <person name="Mammadov A."/>
            <person name="Sharifova S."/>
            <person name="Ojaghi J."/>
            <person name="Eynullazada K."/>
            <person name="Bayramov B."/>
            <person name="Abdulazimova A."/>
            <person name="Shahmuradov I."/>
        </authorList>
    </citation>
    <scope>NUCLEOTIDE SEQUENCE [LARGE SCALE GENOMIC DNA]</scope>
    <source>
        <strain evidence="8">cv. AG2017</strain>
        <tissue evidence="7">Leaf</tissue>
    </source>
</reference>
<protein>
    <recommendedName>
        <fullName evidence="6">S-protein homolog</fullName>
    </recommendedName>
</protein>
<dbReference type="GO" id="GO:0005576">
    <property type="term" value="C:extracellular region"/>
    <property type="evidence" value="ECO:0007669"/>
    <property type="project" value="UniProtKB-SubCell"/>
</dbReference>
<dbReference type="EMBL" id="PGOL01002562">
    <property type="protein sequence ID" value="PKI46986.1"/>
    <property type="molecule type" value="Genomic_DNA"/>
</dbReference>
<evidence type="ECO:0000256" key="1">
    <source>
        <dbReference type="ARBA" id="ARBA00004613"/>
    </source>
</evidence>
<name>A0A2I0IUA9_PUNGR</name>
<gene>
    <name evidence="7" type="ORF">CRG98_032611</name>
</gene>
<feature type="signal peptide" evidence="6">
    <location>
        <begin position="1"/>
        <end position="23"/>
    </location>
</feature>
<dbReference type="Proteomes" id="UP000233551">
    <property type="component" value="Unassembled WGS sequence"/>
</dbReference>
<dbReference type="InterPro" id="IPR010264">
    <property type="entry name" value="Self-incomp_S1"/>
</dbReference>
<keyword evidence="8" id="KW-1185">Reference proteome</keyword>
<accession>A0A2I0IUA9</accession>
<evidence type="ECO:0000256" key="4">
    <source>
        <dbReference type="ARBA" id="ARBA00022525"/>
    </source>
</evidence>
<evidence type="ECO:0000313" key="7">
    <source>
        <dbReference type="EMBL" id="PKI46986.1"/>
    </source>
</evidence>
<dbReference type="PANTHER" id="PTHR31232">
    <property type="match status" value="1"/>
</dbReference>
<evidence type="ECO:0000313" key="8">
    <source>
        <dbReference type="Proteomes" id="UP000233551"/>
    </source>
</evidence>
<dbReference type="Pfam" id="PF05938">
    <property type="entry name" value="Self-incomp_S1"/>
    <property type="match status" value="1"/>
</dbReference>
<comment type="subcellular location">
    <subcellularLocation>
        <location evidence="1 6">Secreted</location>
    </subcellularLocation>
</comment>
<proteinExistence type="inferred from homology"/>
<keyword evidence="4 6" id="KW-0964">Secreted</keyword>
<organism evidence="7 8">
    <name type="scientific">Punica granatum</name>
    <name type="common">Pomegranate</name>
    <dbReference type="NCBI Taxonomy" id="22663"/>
    <lineage>
        <taxon>Eukaryota</taxon>
        <taxon>Viridiplantae</taxon>
        <taxon>Streptophyta</taxon>
        <taxon>Embryophyta</taxon>
        <taxon>Tracheophyta</taxon>
        <taxon>Spermatophyta</taxon>
        <taxon>Magnoliopsida</taxon>
        <taxon>eudicotyledons</taxon>
        <taxon>Gunneridae</taxon>
        <taxon>Pentapetalae</taxon>
        <taxon>rosids</taxon>
        <taxon>malvids</taxon>
        <taxon>Myrtales</taxon>
        <taxon>Lythraceae</taxon>
        <taxon>Punica</taxon>
    </lineage>
</organism>